<reference evidence="1 2" key="1">
    <citation type="submission" date="2019-12" db="EMBL/GenBank/DDBJ databases">
        <title>Genomic-based taxomic classification of the family Erythrobacteraceae.</title>
        <authorList>
            <person name="Xu L."/>
        </authorList>
    </citation>
    <scope>NUCLEOTIDE SEQUENCE [LARGE SCALE GENOMIC DNA]</scope>
    <source>
        <strain evidence="1 2">JCM 16677</strain>
    </source>
</reference>
<proteinExistence type="predicted"/>
<evidence type="ECO:0000313" key="2">
    <source>
        <dbReference type="Proteomes" id="UP000446786"/>
    </source>
</evidence>
<dbReference type="EMBL" id="WTYE01000001">
    <property type="protein sequence ID" value="MXP31464.1"/>
    <property type="molecule type" value="Genomic_DNA"/>
</dbReference>
<organism evidence="1 2">
    <name type="scientific">Parerythrobacter jejuensis</name>
    <dbReference type="NCBI Taxonomy" id="795812"/>
    <lineage>
        <taxon>Bacteria</taxon>
        <taxon>Pseudomonadati</taxon>
        <taxon>Pseudomonadota</taxon>
        <taxon>Alphaproteobacteria</taxon>
        <taxon>Sphingomonadales</taxon>
        <taxon>Erythrobacteraceae</taxon>
        <taxon>Parerythrobacter</taxon>
    </lineage>
</organism>
<accession>A0A845APD0</accession>
<evidence type="ECO:0000313" key="1">
    <source>
        <dbReference type="EMBL" id="MXP31464.1"/>
    </source>
</evidence>
<protein>
    <submittedName>
        <fullName evidence="1">Uncharacterized protein</fullName>
    </submittedName>
</protein>
<dbReference type="AlphaFoldDB" id="A0A845APD0"/>
<dbReference type="Proteomes" id="UP000446786">
    <property type="component" value="Unassembled WGS sequence"/>
</dbReference>
<comment type="caution">
    <text evidence="1">The sequence shown here is derived from an EMBL/GenBank/DDBJ whole genome shotgun (WGS) entry which is preliminary data.</text>
</comment>
<keyword evidence="2" id="KW-1185">Reference proteome</keyword>
<dbReference type="RefSeq" id="WP_160778902.1">
    <property type="nucleotide sequence ID" value="NZ_BAAAZF010000001.1"/>
</dbReference>
<sequence length="94" mass="11063">MLANPVRRARARRWNHDRGWKYVGRTEENVALEEWPVDLWAEPWVRVGNQVSLRHPGDAQPLLVDCFFSTYDGRRHPFAALQLADETFIFFVPL</sequence>
<name>A0A845APD0_9SPHN</name>
<dbReference type="OrthoDB" id="7569318at2"/>
<gene>
    <name evidence="1" type="ORF">GRI94_06475</name>
</gene>